<evidence type="ECO:0000313" key="2">
    <source>
        <dbReference type="EMBL" id="MBB5493426.1"/>
    </source>
</evidence>
<protein>
    <submittedName>
        <fullName evidence="2">Flp pilus assembly protein TadG</fullName>
    </submittedName>
</protein>
<keyword evidence="3" id="KW-1185">Reference proteome</keyword>
<accession>A0A840WNU7</accession>
<gene>
    <name evidence="2" type="ORF">HNR07_004563</name>
</gene>
<dbReference type="Pfam" id="PF07811">
    <property type="entry name" value="TadE"/>
    <property type="match status" value="1"/>
</dbReference>
<organism evidence="2 3">
    <name type="scientific">Nocardiopsis metallicus</name>
    <dbReference type="NCBI Taxonomy" id="179819"/>
    <lineage>
        <taxon>Bacteria</taxon>
        <taxon>Bacillati</taxon>
        <taxon>Actinomycetota</taxon>
        <taxon>Actinomycetes</taxon>
        <taxon>Streptosporangiales</taxon>
        <taxon>Nocardiopsidaceae</taxon>
        <taxon>Nocardiopsis</taxon>
    </lineage>
</organism>
<evidence type="ECO:0000259" key="1">
    <source>
        <dbReference type="Pfam" id="PF07811"/>
    </source>
</evidence>
<dbReference type="InterPro" id="IPR012495">
    <property type="entry name" value="TadE-like_dom"/>
</dbReference>
<proteinExistence type="predicted"/>
<feature type="domain" description="TadE-like" evidence="1">
    <location>
        <begin position="13"/>
        <end position="55"/>
    </location>
</feature>
<evidence type="ECO:0000313" key="3">
    <source>
        <dbReference type="Proteomes" id="UP000579647"/>
    </source>
</evidence>
<dbReference type="EMBL" id="JACHDO010000001">
    <property type="protein sequence ID" value="MBB5493426.1"/>
    <property type="molecule type" value="Genomic_DNA"/>
</dbReference>
<dbReference type="Proteomes" id="UP000579647">
    <property type="component" value="Unassembled WGS sequence"/>
</dbReference>
<reference evidence="2 3" key="1">
    <citation type="submission" date="2020-08" db="EMBL/GenBank/DDBJ databases">
        <title>Sequencing the genomes of 1000 actinobacteria strains.</title>
        <authorList>
            <person name="Klenk H.-P."/>
        </authorList>
    </citation>
    <scope>NUCLEOTIDE SEQUENCE [LARGE SCALE GENOMIC DNA]</scope>
    <source>
        <strain evidence="2 3">DSM 44598</strain>
    </source>
</reference>
<sequence length="138" mass="13917">MNTRTRISRRDEGSAAVEVTLATPLLVFLALAGLAAHHLISAAMVADSAAHAAARAATLERTVPDAQAAASIAAADVATQNTTTCSTHEMAADLHGLGPGAVVEATVTCQVDLTVIFGLTLPVTGSGTAVVDRYRGAP</sequence>
<dbReference type="RefSeq" id="WP_017567534.1">
    <property type="nucleotide sequence ID" value="NZ_BAAAKM010000111.1"/>
</dbReference>
<dbReference type="AlphaFoldDB" id="A0A840WNU7"/>
<comment type="caution">
    <text evidence="2">The sequence shown here is derived from an EMBL/GenBank/DDBJ whole genome shotgun (WGS) entry which is preliminary data.</text>
</comment>
<name>A0A840WNU7_9ACTN</name>